<organism evidence="2 3">
    <name type="scientific">Rotaria sordida</name>
    <dbReference type="NCBI Taxonomy" id="392033"/>
    <lineage>
        <taxon>Eukaryota</taxon>
        <taxon>Metazoa</taxon>
        <taxon>Spiralia</taxon>
        <taxon>Gnathifera</taxon>
        <taxon>Rotifera</taxon>
        <taxon>Eurotatoria</taxon>
        <taxon>Bdelloidea</taxon>
        <taxon>Philodinida</taxon>
        <taxon>Philodinidae</taxon>
        <taxon>Rotaria</taxon>
    </lineage>
</organism>
<protein>
    <recommendedName>
        <fullName evidence="1">Methyltransferase type 11 domain-containing protein</fullName>
    </recommendedName>
</protein>
<keyword evidence="3" id="KW-1185">Reference proteome</keyword>
<gene>
    <name evidence="2" type="ORF">JXQ802_LOCUS27372</name>
</gene>
<comment type="caution">
    <text evidence="2">The sequence shown here is derived from an EMBL/GenBank/DDBJ whole genome shotgun (WGS) entry which is preliminary data.</text>
</comment>
<evidence type="ECO:0000259" key="1">
    <source>
        <dbReference type="Pfam" id="PF08241"/>
    </source>
</evidence>
<dbReference type="GO" id="GO:0008757">
    <property type="term" value="F:S-adenosylmethionine-dependent methyltransferase activity"/>
    <property type="evidence" value="ECO:0007669"/>
    <property type="project" value="InterPro"/>
</dbReference>
<evidence type="ECO:0000313" key="2">
    <source>
        <dbReference type="EMBL" id="CAF1258848.1"/>
    </source>
</evidence>
<accession>A0A815AL89</accession>
<sequence>MRKQLTTINGSITSIESSVPFGFFVYALDSQCETENNDSSALSRTKKFDEIFDKRYWGFKESRSGGGSTLEGAFDWIRHLRSLFYHLPIRSVADVPCGDTYWQFSLQEINTIEQVYFGGDISRKVIEQNRRLYQSSHRNKIFQVWDIVRCPIPTFTFKNETHELKDNRFDLVMVRDALQHMHIHNGLKALSTCSTVVKKSAIAGKE</sequence>
<dbReference type="SUPFAM" id="SSF53335">
    <property type="entry name" value="S-adenosyl-L-methionine-dependent methyltransferases"/>
    <property type="match status" value="1"/>
</dbReference>
<reference evidence="2" key="1">
    <citation type="submission" date="2021-02" db="EMBL/GenBank/DDBJ databases">
        <authorList>
            <person name="Nowell W R."/>
        </authorList>
    </citation>
    <scope>NUCLEOTIDE SEQUENCE</scope>
</reference>
<feature type="domain" description="Methyltransferase type 11" evidence="1">
    <location>
        <begin position="94"/>
        <end position="200"/>
    </location>
</feature>
<dbReference type="Pfam" id="PF08241">
    <property type="entry name" value="Methyltransf_11"/>
    <property type="match status" value="1"/>
</dbReference>
<proteinExistence type="predicted"/>
<evidence type="ECO:0000313" key="3">
    <source>
        <dbReference type="Proteomes" id="UP000663870"/>
    </source>
</evidence>
<dbReference type="Gene3D" id="3.40.50.150">
    <property type="entry name" value="Vaccinia Virus protein VP39"/>
    <property type="match status" value="1"/>
</dbReference>
<name>A0A815AL89_9BILA</name>
<dbReference type="InterPro" id="IPR029063">
    <property type="entry name" value="SAM-dependent_MTases_sf"/>
</dbReference>
<dbReference type="EMBL" id="CAJNOL010000991">
    <property type="protein sequence ID" value="CAF1258848.1"/>
    <property type="molecule type" value="Genomic_DNA"/>
</dbReference>
<dbReference type="InterPro" id="IPR013216">
    <property type="entry name" value="Methyltransf_11"/>
</dbReference>
<dbReference type="AlphaFoldDB" id="A0A815AL89"/>
<dbReference type="Proteomes" id="UP000663870">
    <property type="component" value="Unassembled WGS sequence"/>
</dbReference>